<keyword evidence="3 5" id="KW-0808">Transferase</keyword>
<proteinExistence type="predicted"/>
<dbReference type="InterPro" id="IPR000780">
    <property type="entry name" value="CheR_MeTrfase"/>
</dbReference>
<dbReference type="PRINTS" id="PR00996">
    <property type="entry name" value="CHERMTFRASE"/>
</dbReference>
<feature type="binding site" evidence="6">
    <location>
        <position position="82"/>
    </location>
    <ligand>
        <name>S-adenosyl-L-methionine</name>
        <dbReference type="ChEBI" id="CHEBI:59789"/>
    </ligand>
</feature>
<feature type="binding site" evidence="6">
    <location>
        <position position="124"/>
    </location>
    <ligand>
        <name>S-adenosyl-L-methionine</name>
        <dbReference type="ChEBI" id="CHEBI:59789"/>
    </ligand>
</feature>
<keyword evidence="4 5" id="KW-0949">S-adenosyl-L-methionine</keyword>
<evidence type="ECO:0000313" key="8">
    <source>
        <dbReference type="EMBL" id="APX11445.1"/>
    </source>
</evidence>
<dbReference type="PROSITE" id="PS50123">
    <property type="entry name" value="CHER"/>
    <property type="match status" value="1"/>
</dbReference>
<feature type="binding site" evidence="6">
    <location>
        <position position="80"/>
    </location>
    <ligand>
        <name>S-adenosyl-L-methionine</name>
        <dbReference type="ChEBI" id="CHEBI:59789"/>
    </ligand>
</feature>
<evidence type="ECO:0000256" key="4">
    <source>
        <dbReference type="ARBA" id="ARBA00022691"/>
    </source>
</evidence>
<dbReference type="InterPro" id="IPR029063">
    <property type="entry name" value="SAM-dependent_MTases_sf"/>
</dbReference>
<dbReference type="Pfam" id="PF03705">
    <property type="entry name" value="CheR_N"/>
    <property type="match status" value="1"/>
</dbReference>
<dbReference type="EC" id="2.1.1.80" evidence="5"/>
<evidence type="ECO:0000313" key="9">
    <source>
        <dbReference type="Proteomes" id="UP000186336"/>
    </source>
</evidence>
<reference evidence="8 9" key="1">
    <citation type="submission" date="2017-01" db="EMBL/GenBank/DDBJ databases">
        <title>Complete genome of Tateyamaria omphalii DOK1-4 isolated from seawater in Dokdo.</title>
        <authorList>
            <person name="Kim J.H."/>
            <person name="Chi W.-J."/>
        </authorList>
    </citation>
    <scope>NUCLEOTIDE SEQUENCE [LARGE SCALE GENOMIC DNA]</scope>
    <source>
        <strain evidence="8 9">DOK1-4</strain>
    </source>
</reference>
<evidence type="ECO:0000256" key="1">
    <source>
        <dbReference type="ARBA" id="ARBA00001541"/>
    </source>
</evidence>
<feature type="binding site" evidence="6">
    <location>
        <begin position="224"/>
        <end position="225"/>
    </location>
    <ligand>
        <name>S-adenosyl-L-methionine</name>
        <dbReference type="ChEBI" id="CHEBI:59789"/>
    </ligand>
</feature>
<dbReference type="PANTHER" id="PTHR24422:SF19">
    <property type="entry name" value="CHEMOTAXIS PROTEIN METHYLTRANSFERASE"/>
    <property type="match status" value="1"/>
</dbReference>
<evidence type="ECO:0000259" key="7">
    <source>
        <dbReference type="PROSITE" id="PS50123"/>
    </source>
</evidence>
<keyword evidence="9" id="KW-1185">Reference proteome</keyword>
<sequence>MRQSHGHPLMDDQQFDRIAALTYRESGITLVREKKLMVQSRLRHRLRALSIDTYSTYADHVSSTRGLDERRFMISALTTNVSQFFREAQHFDVLCQSLLPTFRERIAKGERIRIWSAGCSNGQEPYSIAMHLLSQEPALATADFRILATDIDRRVITFAREGHYSASQLSTVPKAHLEVFTVEHPNDDGDRIVIDTLKTVVSFRELNLFTDWPMQFQFDAIFCRNVVIYFDQPMQEKLWPRFNDALLPGGLLFLGHSERISDPGAHGFRSSGPTAYTKPAPSLLYSR</sequence>
<dbReference type="GO" id="GO:0032259">
    <property type="term" value="P:methylation"/>
    <property type="evidence" value="ECO:0007669"/>
    <property type="project" value="UniProtKB-KW"/>
</dbReference>
<dbReference type="SUPFAM" id="SSF53335">
    <property type="entry name" value="S-adenosyl-L-methionine-dependent methyltransferases"/>
    <property type="match status" value="1"/>
</dbReference>
<comment type="catalytic activity">
    <reaction evidence="1 5">
        <text>L-glutamyl-[protein] + S-adenosyl-L-methionine = [protein]-L-glutamate 5-O-methyl ester + S-adenosyl-L-homocysteine</text>
        <dbReference type="Rhea" id="RHEA:24452"/>
        <dbReference type="Rhea" id="RHEA-COMP:10208"/>
        <dbReference type="Rhea" id="RHEA-COMP:10311"/>
        <dbReference type="ChEBI" id="CHEBI:29973"/>
        <dbReference type="ChEBI" id="CHEBI:57856"/>
        <dbReference type="ChEBI" id="CHEBI:59789"/>
        <dbReference type="ChEBI" id="CHEBI:82795"/>
        <dbReference type="EC" id="2.1.1.80"/>
    </reaction>
</comment>
<evidence type="ECO:0000256" key="3">
    <source>
        <dbReference type="ARBA" id="ARBA00022679"/>
    </source>
</evidence>
<dbReference type="SUPFAM" id="SSF47757">
    <property type="entry name" value="Chemotaxis receptor methyltransferase CheR, N-terminal domain"/>
    <property type="match status" value="1"/>
</dbReference>
<accession>A0A1P8MTS8</accession>
<dbReference type="InterPro" id="IPR036804">
    <property type="entry name" value="CheR_N_sf"/>
</dbReference>
<evidence type="ECO:0000256" key="6">
    <source>
        <dbReference type="PIRSR" id="PIRSR000410-1"/>
    </source>
</evidence>
<dbReference type="PIRSF" id="PIRSF000410">
    <property type="entry name" value="CheR"/>
    <property type="match status" value="1"/>
</dbReference>
<dbReference type="SMART" id="SM00138">
    <property type="entry name" value="MeTrc"/>
    <property type="match status" value="1"/>
</dbReference>
<dbReference type="Pfam" id="PF01739">
    <property type="entry name" value="CheR"/>
    <property type="match status" value="1"/>
</dbReference>
<dbReference type="InterPro" id="IPR022642">
    <property type="entry name" value="CheR_C"/>
</dbReference>
<evidence type="ECO:0000256" key="5">
    <source>
        <dbReference type="PIRNR" id="PIRNR000410"/>
    </source>
</evidence>
<dbReference type="AlphaFoldDB" id="A0A1P8MTS8"/>
<comment type="function">
    <text evidence="5">Methylation of the membrane-bound methyl-accepting chemotaxis proteins (MCP) to form gamma-glutamyl methyl ester residues in MCP.</text>
</comment>
<dbReference type="PANTHER" id="PTHR24422">
    <property type="entry name" value="CHEMOTAXIS PROTEIN METHYLTRANSFERASE"/>
    <property type="match status" value="1"/>
</dbReference>
<organism evidence="8 9">
    <name type="scientific">Tateyamaria omphalii</name>
    <dbReference type="NCBI Taxonomy" id="299262"/>
    <lineage>
        <taxon>Bacteria</taxon>
        <taxon>Pseudomonadati</taxon>
        <taxon>Pseudomonadota</taxon>
        <taxon>Alphaproteobacteria</taxon>
        <taxon>Rhodobacterales</taxon>
        <taxon>Roseobacteraceae</taxon>
        <taxon>Tateyamaria</taxon>
    </lineage>
</organism>
<dbReference type="Gene3D" id="3.40.50.150">
    <property type="entry name" value="Vaccinia Virus protein VP39"/>
    <property type="match status" value="1"/>
</dbReference>
<feature type="binding site" evidence="6">
    <location>
        <begin position="207"/>
        <end position="208"/>
    </location>
    <ligand>
        <name>S-adenosyl-L-methionine</name>
        <dbReference type="ChEBI" id="CHEBI:59789"/>
    </ligand>
</feature>
<dbReference type="InterPro" id="IPR050903">
    <property type="entry name" value="Bact_Chemotaxis_MeTrfase"/>
</dbReference>
<gene>
    <name evidence="8" type="ORF">BWR18_06940</name>
</gene>
<dbReference type="Proteomes" id="UP000186336">
    <property type="component" value="Chromosome"/>
</dbReference>
<feature type="binding site" evidence="6">
    <location>
        <position position="86"/>
    </location>
    <ligand>
        <name>S-adenosyl-L-methionine</name>
        <dbReference type="ChEBI" id="CHEBI:59789"/>
    </ligand>
</feature>
<name>A0A1P8MTS8_9RHOB</name>
<dbReference type="KEGG" id="tom:BWR18_06940"/>
<protein>
    <recommendedName>
        <fullName evidence="5">Chemotaxis protein methyltransferase</fullName>
        <ecNumber evidence="5">2.1.1.80</ecNumber>
    </recommendedName>
</protein>
<dbReference type="InterPro" id="IPR026024">
    <property type="entry name" value="Chemotaxis_MeTrfase_CheR"/>
</dbReference>
<evidence type="ECO:0000256" key="2">
    <source>
        <dbReference type="ARBA" id="ARBA00022603"/>
    </source>
</evidence>
<dbReference type="GO" id="GO:0008983">
    <property type="term" value="F:protein-glutamate O-methyltransferase activity"/>
    <property type="evidence" value="ECO:0007669"/>
    <property type="project" value="UniProtKB-EC"/>
</dbReference>
<dbReference type="EMBL" id="CP019312">
    <property type="protein sequence ID" value="APX11445.1"/>
    <property type="molecule type" value="Genomic_DNA"/>
</dbReference>
<feature type="domain" description="CheR-type methyltransferase" evidence="7">
    <location>
        <begin position="3"/>
        <end position="281"/>
    </location>
</feature>
<dbReference type="Gene3D" id="1.10.155.10">
    <property type="entry name" value="Chemotaxis receptor methyltransferase CheR, N-terminal domain"/>
    <property type="match status" value="1"/>
</dbReference>
<dbReference type="OrthoDB" id="9816309at2"/>
<dbReference type="InterPro" id="IPR022641">
    <property type="entry name" value="CheR_N"/>
</dbReference>
<dbReference type="STRING" id="299262.BWR18_06940"/>
<keyword evidence="2 5" id="KW-0489">Methyltransferase</keyword>
<feature type="binding site" evidence="6">
    <location>
        <position position="150"/>
    </location>
    <ligand>
        <name>S-adenosyl-L-methionine</name>
        <dbReference type="ChEBI" id="CHEBI:59789"/>
    </ligand>
</feature>